<dbReference type="SUPFAM" id="SSF63748">
    <property type="entry name" value="Tudor/PWWP/MBT"/>
    <property type="match status" value="1"/>
</dbReference>
<keyword evidence="4" id="KW-0217">Developmental protein</keyword>
<keyword evidence="12" id="KW-1185">Reference proteome</keyword>
<feature type="domain" description="Tudor" evidence="10">
    <location>
        <begin position="348"/>
        <end position="407"/>
    </location>
</feature>
<keyword evidence="8" id="KW-0744">Spermatogenesis</keyword>
<organism evidence="12 13">
    <name type="scientific">Eublepharis macularius</name>
    <name type="common">Leopard gecko</name>
    <name type="synonym">Cyrtodactylus macularius</name>
    <dbReference type="NCBI Taxonomy" id="481883"/>
    <lineage>
        <taxon>Eukaryota</taxon>
        <taxon>Metazoa</taxon>
        <taxon>Chordata</taxon>
        <taxon>Craniata</taxon>
        <taxon>Vertebrata</taxon>
        <taxon>Euteleostomi</taxon>
        <taxon>Lepidosauria</taxon>
        <taxon>Squamata</taxon>
        <taxon>Bifurcata</taxon>
        <taxon>Gekkota</taxon>
        <taxon>Eublepharidae</taxon>
        <taxon>Eublepharinae</taxon>
        <taxon>Eublepharis</taxon>
    </lineage>
</organism>
<dbReference type="InterPro" id="IPR025605">
    <property type="entry name" value="OST-HTH/LOTUS_dom"/>
</dbReference>
<dbReference type="CTD" id="163589"/>
<evidence type="ECO:0000256" key="4">
    <source>
        <dbReference type="ARBA" id="ARBA00022473"/>
    </source>
</evidence>
<dbReference type="GO" id="GO:0005737">
    <property type="term" value="C:cytoplasm"/>
    <property type="evidence" value="ECO:0007669"/>
    <property type="project" value="UniProtKB-SubCell"/>
</dbReference>
<dbReference type="InterPro" id="IPR050621">
    <property type="entry name" value="Tudor_domain_containing"/>
</dbReference>
<dbReference type="Proteomes" id="UP001190640">
    <property type="component" value="Chromosome 5"/>
</dbReference>
<sequence length="783" mass="87246">MSEVLNAASDIITVVQTRAGSLLTLKQSTSLNKQLEKLPETKEEILLNVVKQTLPPTGPGPAADTHSPAPPLPTQNQNQAPSQESNTLVEQSKPEENPVRKPDKMKQLQKQMKMALAQRGLGGTVSPELKEKIKTIAAQYPEGLFVSRLPSEFEAHFKETLPVRDLGFLTLMELVGALSDVLHIECKEGEQDWRIFDIDSQCLADDEETNQNTSLSRSLAHEKTSDKDELPCWDFPSEDSKNLEAKFTVVTKMETRYLGLEEPRIMQEIMKEEIPPDAVQDRSLYRLPLLDSAALVALSVEYVVSPSQFYVQIYGAETSEKLEDTMIEMRRCYGSKNVADRYIIPEASVKPGHLCCVRNSEDKWWYRGIIHRVLSNKQVEVFYVDFGNMEIVPKSYLRLLKDCYANLPAQAIPCSLAQMKPAMGDWTSGAILEFQRLCGLKLLVGVVDEYIDGVLYLFLCDTSSEEDVYFHNVLRIEGHAVISSENIPSKGFRELNPSTSYLKPNPKEQPSPEEQVGLEKADASLFQQELLQDLPRTAHSEPCKDEEGFSTLLNSSLLKTSNSADTSSLNSVPEMPYLEPVYLCPEIWDEDWKPLLCVEEEKKDDSRDNLCSSVAEFCSQARSDKGSNNEAPRSQEPEQQTTASLGSSTDSLSRMPEEFYIAIVHSQQSADPNQITLDASRLLSGKFHPLPELPAFPVDKCNEEAPSQKKVEDASSTQIIALPSPCHCSVPRVMCHSTLVFTAGLQSSPRFHIPYSPSAALGASARLAVSGGYFSLSQRQVNR</sequence>
<dbReference type="PROSITE" id="PS50304">
    <property type="entry name" value="TUDOR"/>
    <property type="match status" value="1"/>
</dbReference>
<dbReference type="GeneID" id="129329634"/>
<reference evidence="13" key="1">
    <citation type="submission" date="2025-08" db="UniProtKB">
        <authorList>
            <consortium name="RefSeq"/>
        </authorList>
    </citation>
    <scope>IDENTIFICATION</scope>
    <source>
        <tissue evidence="13">Blood</tissue>
    </source>
</reference>
<comment type="subcellular location">
    <subcellularLocation>
        <location evidence="1">Cytoplasm</location>
    </subcellularLocation>
</comment>
<feature type="region of interest" description="Disordered" evidence="9">
    <location>
        <begin position="622"/>
        <end position="651"/>
    </location>
</feature>
<evidence type="ECO:0000256" key="6">
    <source>
        <dbReference type="ARBA" id="ARBA00022737"/>
    </source>
</evidence>
<evidence type="ECO:0000259" key="11">
    <source>
        <dbReference type="PROSITE" id="PS51644"/>
    </source>
</evidence>
<keyword evidence="5" id="KW-0963">Cytoplasm</keyword>
<keyword evidence="6" id="KW-0677">Repeat</keyword>
<dbReference type="InterPro" id="IPR041966">
    <property type="entry name" value="LOTUS-like"/>
</dbReference>
<accession>A0AA97KXY4</accession>
<dbReference type="Gene3D" id="2.30.30.140">
    <property type="match status" value="1"/>
</dbReference>
<evidence type="ECO:0000256" key="9">
    <source>
        <dbReference type="SAM" id="MobiDB-lite"/>
    </source>
</evidence>
<evidence type="ECO:0000313" key="12">
    <source>
        <dbReference type="Proteomes" id="UP001190640"/>
    </source>
</evidence>
<feature type="region of interest" description="Disordered" evidence="9">
    <location>
        <begin position="498"/>
        <end position="518"/>
    </location>
</feature>
<evidence type="ECO:0000256" key="3">
    <source>
        <dbReference type="ARBA" id="ARBA00013420"/>
    </source>
</evidence>
<evidence type="ECO:0000256" key="2">
    <source>
        <dbReference type="ARBA" id="ARBA00010384"/>
    </source>
</evidence>
<dbReference type="CDD" id="cd20419">
    <property type="entry name" value="Tudor_TDRD5"/>
    <property type="match status" value="1"/>
</dbReference>
<keyword evidence="7" id="KW-0221">Differentiation</keyword>
<evidence type="ECO:0000313" key="13">
    <source>
        <dbReference type="RefSeq" id="XP_054835114.1"/>
    </source>
</evidence>
<dbReference type="Pfam" id="PF12872">
    <property type="entry name" value="OST-HTH"/>
    <property type="match status" value="1"/>
</dbReference>
<name>A0AA97KXY4_EUBMA</name>
<dbReference type="PANTHER" id="PTHR22948:SF19">
    <property type="entry name" value="TUDOR DOMAIN-CONTAINING PROTEIN 5"/>
    <property type="match status" value="1"/>
</dbReference>
<dbReference type="Gene3D" id="3.30.420.610">
    <property type="entry name" value="LOTUS domain-like"/>
    <property type="match status" value="1"/>
</dbReference>
<dbReference type="PROSITE" id="PS51644">
    <property type="entry name" value="HTH_OST"/>
    <property type="match status" value="1"/>
</dbReference>
<dbReference type="GO" id="GO:0030154">
    <property type="term" value="P:cell differentiation"/>
    <property type="evidence" value="ECO:0007669"/>
    <property type="project" value="UniProtKB-KW"/>
</dbReference>
<evidence type="ECO:0000256" key="5">
    <source>
        <dbReference type="ARBA" id="ARBA00022490"/>
    </source>
</evidence>
<feature type="domain" description="HTH OST-type" evidence="11">
    <location>
        <begin position="125"/>
        <end position="199"/>
    </location>
</feature>
<feature type="region of interest" description="Disordered" evidence="9">
    <location>
        <begin position="52"/>
        <end position="107"/>
    </location>
</feature>
<feature type="compositionally biased region" description="Basic and acidic residues" evidence="9">
    <location>
        <begin position="92"/>
        <end position="106"/>
    </location>
</feature>
<dbReference type="PANTHER" id="PTHR22948">
    <property type="entry name" value="TUDOR DOMAIN CONTAINING PROTEIN"/>
    <property type="match status" value="1"/>
</dbReference>
<dbReference type="InterPro" id="IPR002999">
    <property type="entry name" value="Tudor"/>
</dbReference>
<dbReference type="GO" id="GO:0007283">
    <property type="term" value="P:spermatogenesis"/>
    <property type="evidence" value="ECO:0007669"/>
    <property type="project" value="UniProtKB-KW"/>
</dbReference>
<dbReference type="Pfam" id="PF00567">
    <property type="entry name" value="TUDOR"/>
    <property type="match status" value="1"/>
</dbReference>
<evidence type="ECO:0000256" key="8">
    <source>
        <dbReference type="ARBA" id="ARBA00022871"/>
    </source>
</evidence>
<evidence type="ECO:0000259" key="10">
    <source>
        <dbReference type="PROSITE" id="PS50304"/>
    </source>
</evidence>
<dbReference type="KEGG" id="emc:129329634"/>
<dbReference type="InterPro" id="IPR035437">
    <property type="entry name" value="SNase_OB-fold_sf"/>
</dbReference>
<comment type="similarity">
    <text evidence="2">Belongs to the TDRD5 family.</text>
</comment>
<proteinExistence type="inferred from homology"/>
<dbReference type="RefSeq" id="XP_054835114.1">
    <property type="nucleotide sequence ID" value="XM_054979139.1"/>
</dbReference>
<feature type="compositionally biased region" description="Polar residues" evidence="9">
    <location>
        <begin position="74"/>
        <end position="90"/>
    </location>
</feature>
<dbReference type="SMART" id="SM00333">
    <property type="entry name" value="TUDOR"/>
    <property type="match status" value="1"/>
</dbReference>
<feature type="compositionally biased region" description="Polar residues" evidence="9">
    <location>
        <begin position="628"/>
        <end position="651"/>
    </location>
</feature>
<evidence type="ECO:0000256" key="1">
    <source>
        <dbReference type="ARBA" id="ARBA00004496"/>
    </source>
</evidence>
<dbReference type="Gene3D" id="2.40.50.90">
    <property type="match status" value="1"/>
</dbReference>
<protein>
    <recommendedName>
        <fullName evidence="3">Tudor domain-containing protein 5</fullName>
    </recommendedName>
</protein>
<evidence type="ECO:0000256" key="7">
    <source>
        <dbReference type="ARBA" id="ARBA00022782"/>
    </source>
</evidence>
<gene>
    <name evidence="13" type="primary">TDRD5</name>
</gene>
<dbReference type="AlphaFoldDB" id="A0AA97KXY4"/>